<evidence type="ECO:0000313" key="3">
    <source>
        <dbReference type="Proteomes" id="UP000186657"/>
    </source>
</evidence>
<reference evidence="2 3" key="1">
    <citation type="submission" date="2016-10" db="EMBL/GenBank/DDBJ databases">
        <title>Comparative genomics uncovers the prolific and rare metabolic potential of the cyanobacterial genus Moorea.</title>
        <authorList>
            <person name="Leao T."/>
            <person name="Castelao G."/>
            <person name="Korobeynikov A."/>
            <person name="Monroe E.A."/>
            <person name="Podell S."/>
            <person name="Glukhov E."/>
            <person name="Allen E."/>
            <person name="Gerwick W.H."/>
            <person name="Gerwick L."/>
        </authorList>
    </citation>
    <scope>NUCLEOTIDE SEQUENCE [LARGE SCALE GENOMIC DNA]</scope>
    <source>
        <strain evidence="2 3">PNG5-198</strain>
    </source>
</reference>
<dbReference type="InterPro" id="IPR003607">
    <property type="entry name" value="HD/PDEase_dom"/>
</dbReference>
<gene>
    <name evidence="2" type="ORF">BJP37_05400</name>
</gene>
<dbReference type="EMBL" id="MKZS01000001">
    <property type="protein sequence ID" value="OLT58560.1"/>
    <property type="molecule type" value="Genomic_DNA"/>
</dbReference>
<protein>
    <submittedName>
        <fullName evidence="2">Phosphohydrolase</fullName>
    </submittedName>
</protein>
<name>A0A1U7MXY3_9CYAN</name>
<evidence type="ECO:0000313" key="2">
    <source>
        <dbReference type="EMBL" id="OLT58560.1"/>
    </source>
</evidence>
<dbReference type="PANTHER" id="PTHR40202">
    <property type="match status" value="1"/>
</dbReference>
<dbReference type="Pfam" id="PF01966">
    <property type="entry name" value="HD"/>
    <property type="match status" value="1"/>
</dbReference>
<feature type="domain" description="HD" evidence="1">
    <location>
        <begin position="53"/>
        <end position="119"/>
    </location>
</feature>
<keyword evidence="3" id="KW-1185">Reference proteome</keyword>
<organism evidence="2 3">
    <name type="scientific">Moorena bouillonii PNG</name>
    <dbReference type="NCBI Taxonomy" id="568701"/>
    <lineage>
        <taxon>Bacteria</taxon>
        <taxon>Bacillati</taxon>
        <taxon>Cyanobacteriota</taxon>
        <taxon>Cyanophyceae</taxon>
        <taxon>Coleofasciculales</taxon>
        <taxon>Coleofasciculaceae</taxon>
        <taxon>Moorena</taxon>
    </lineage>
</organism>
<dbReference type="Gene3D" id="1.10.3210.10">
    <property type="entry name" value="Hypothetical protein af1432"/>
    <property type="match status" value="1"/>
</dbReference>
<sequence>MEKVKFTSFETGNQKDYDLLFNSFQNYNSDLPKRIIGALAELTTAYGGYQITRYEHSLQTATRAYRNGENEEMVVAALVHDIGGTLAPYNHGAMAAVILRAYVSEKVCWIIEHHDIFSIYYWGHHWGLDRHAREKYKYHPYYQSAIDFCENYDQKSFDPDYDSLSIEFFEPMVHRIFARPCHNSSYLPKN</sequence>
<dbReference type="InterPro" id="IPR052567">
    <property type="entry name" value="OP_Dioxygenase"/>
</dbReference>
<dbReference type="CDD" id="cd00077">
    <property type="entry name" value="HDc"/>
    <property type="match status" value="1"/>
</dbReference>
<keyword evidence="2" id="KW-0378">Hydrolase</keyword>
<proteinExistence type="predicted"/>
<comment type="caution">
    <text evidence="2">The sequence shown here is derived from an EMBL/GenBank/DDBJ whole genome shotgun (WGS) entry which is preliminary data.</text>
</comment>
<evidence type="ECO:0000259" key="1">
    <source>
        <dbReference type="Pfam" id="PF01966"/>
    </source>
</evidence>
<dbReference type="InterPro" id="IPR006674">
    <property type="entry name" value="HD_domain"/>
</dbReference>
<dbReference type="Proteomes" id="UP000186657">
    <property type="component" value="Unassembled WGS sequence"/>
</dbReference>
<dbReference type="SUPFAM" id="SSF109604">
    <property type="entry name" value="HD-domain/PDEase-like"/>
    <property type="match status" value="1"/>
</dbReference>
<dbReference type="PANTHER" id="PTHR40202:SF1">
    <property type="entry name" value="HD DOMAIN-CONTAINING PROTEIN"/>
    <property type="match status" value="1"/>
</dbReference>
<dbReference type="RefSeq" id="WP_075897142.1">
    <property type="nucleotide sequence ID" value="NZ_MKZS01000001.1"/>
</dbReference>
<accession>A0A1U7MXY3</accession>
<dbReference type="GO" id="GO:0016787">
    <property type="term" value="F:hydrolase activity"/>
    <property type="evidence" value="ECO:0007669"/>
    <property type="project" value="UniProtKB-KW"/>
</dbReference>
<dbReference type="AlphaFoldDB" id="A0A1U7MXY3"/>